<gene>
    <name evidence="2" type="ORF">Taro_015565</name>
</gene>
<name>A0A843UMP7_COLES</name>
<evidence type="ECO:0000256" key="1">
    <source>
        <dbReference type="SAM" id="MobiDB-lite"/>
    </source>
</evidence>
<organism evidence="2 3">
    <name type="scientific">Colocasia esculenta</name>
    <name type="common">Wild taro</name>
    <name type="synonym">Arum esculentum</name>
    <dbReference type="NCBI Taxonomy" id="4460"/>
    <lineage>
        <taxon>Eukaryota</taxon>
        <taxon>Viridiplantae</taxon>
        <taxon>Streptophyta</taxon>
        <taxon>Embryophyta</taxon>
        <taxon>Tracheophyta</taxon>
        <taxon>Spermatophyta</taxon>
        <taxon>Magnoliopsida</taxon>
        <taxon>Liliopsida</taxon>
        <taxon>Araceae</taxon>
        <taxon>Aroideae</taxon>
        <taxon>Colocasieae</taxon>
        <taxon>Colocasia</taxon>
    </lineage>
</organism>
<comment type="caution">
    <text evidence="2">The sequence shown here is derived from an EMBL/GenBank/DDBJ whole genome shotgun (WGS) entry which is preliminary data.</text>
</comment>
<reference evidence="2" key="1">
    <citation type="submission" date="2017-07" db="EMBL/GenBank/DDBJ databases">
        <title>Taro Niue Genome Assembly and Annotation.</title>
        <authorList>
            <person name="Atibalentja N."/>
            <person name="Keating K."/>
            <person name="Fields C.J."/>
        </authorList>
    </citation>
    <scope>NUCLEOTIDE SEQUENCE</scope>
    <source>
        <strain evidence="2">Niue_2</strain>
        <tissue evidence="2">Leaf</tissue>
    </source>
</reference>
<protein>
    <submittedName>
        <fullName evidence="2">Uncharacterized protein</fullName>
    </submittedName>
</protein>
<dbReference type="Proteomes" id="UP000652761">
    <property type="component" value="Unassembled WGS sequence"/>
</dbReference>
<keyword evidence="3" id="KW-1185">Reference proteome</keyword>
<dbReference type="AlphaFoldDB" id="A0A843UMP7"/>
<dbReference type="EMBL" id="NMUH01000672">
    <property type="protein sequence ID" value="MQL83080.1"/>
    <property type="molecule type" value="Genomic_DNA"/>
</dbReference>
<evidence type="ECO:0000313" key="2">
    <source>
        <dbReference type="EMBL" id="MQL83080.1"/>
    </source>
</evidence>
<evidence type="ECO:0000313" key="3">
    <source>
        <dbReference type="Proteomes" id="UP000652761"/>
    </source>
</evidence>
<feature type="compositionally biased region" description="Acidic residues" evidence="1">
    <location>
        <begin position="55"/>
        <end position="79"/>
    </location>
</feature>
<sequence>MAEVMSCLVKISNRSDARELAASTQFSVDDINEPICLYKDNEQEEVDLNALEREVESDEEEGSPDDEDEFEEDDEDDAELNISSASDDEYR</sequence>
<proteinExistence type="predicted"/>
<accession>A0A843UMP7</accession>
<feature type="region of interest" description="Disordered" evidence="1">
    <location>
        <begin position="53"/>
        <end position="91"/>
    </location>
</feature>